<evidence type="ECO:0000313" key="2">
    <source>
        <dbReference type="Proteomes" id="UP000652427"/>
    </source>
</evidence>
<comment type="caution">
    <text evidence="1">The sequence shown here is derived from an EMBL/GenBank/DDBJ whole genome shotgun (WGS) entry which is preliminary data.</text>
</comment>
<name>A0ABX2N5V4_9SPHN</name>
<gene>
    <name evidence="1" type="ORF">HUO14_14145</name>
</gene>
<dbReference type="RefSeq" id="WP_176280474.1">
    <property type="nucleotide sequence ID" value="NZ_JABWMH010000004.1"/>
</dbReference>
<accession>A0ABX2N5V4</accession>
<dbReference type="EMBL" id="JABWMH010000004">
    <property type="protein sequence ID" value="NVD29037.1"/>
    <property type="molecule type" value="Genomic_DNA"/>
</dbReference>
<dbReference type="Proteomes" id="UP000652427">
    <property type="component" value="Unassembled WGS sequence"/>
</dbReference>
<reference evidence="1 2" key="1">
    <citation type="submission" date="2020-06" db="EMBL/GenBank/DDBJ databases">
        <authorList>
            <person name="Kim S.-J."/>
            <person name="Park S.-J."/>
        </authorList>
    </citation>
    <scope>NUCLEOTIDE SEQUENCE [LARGE SCALE GENOMIC DNA]</scope>
    <source>
        <strain evidence="1 2">SW-151</strain>
    </source>
</reference>
<evidence type="ECO:0000313" key="1">
    <source>
        <dbReference type="EMBL" id="NVD29037.1"/>
    </source>
</evidence>
<sequence>MSESEPKHDDHDHLPIGGRIGHSIERIEYREIIEDGDDGRYSIIGTEECNGDISEAIKLARAAQEKGCFPGSTAASSSTDLPYKDSSCLSIKFEEERCFYVFKLSDDSNLAFDNAEHLFGIRLPKEYGADEISELKGLFSDPCLIAGDKQWAGFVFDGKKARELKDKGMRIAFDIHVADKHKLAVAGGIAHPPYWPPHPPDLY</sequence>
<keyword evidence="2" id="KW-1185">Reference proteome</keyword>
<organism evidence="1 2">
    <name type="scientific">Parasphingorhabdus flavimaris</name>
    <dbReference type="NCBI Taxonomy" id="266812"/>
    <lineage>
        <taxon>Bacteria</taxon>
        <taxon>Pseudomonadati</taxon>
        <taxon>Pseudomonadota</taxon>
        <taxon>Alphaproteobacteria</taxon>
        <taxon>Sphingomonadales</taxon>
        <taxon>Sphingomonadaceae</taxon>
        <taxon>Parasphingorhabdus</taxon>
    </lineage>
</organism>
<protein>
    <submittedName>
        <fullName evidence="1">Uncharacterized protein</fullName>
    </submittedName>
</protein>
<proteinExistence type="predicted"/>